<evidence type="ECO:0000256" key="2">
    <source>
        <dbReference type="ARBA" id="ARBA00023155"/>
    </source>
</evidence>
<dbReference type="GO" id="GO:0005634">
    <property type="term" value="C:nucleus"/>
    <property type="evidence" value="ECO:0007669"/>
    <property type="project" value="UniProtKB-SubCell"/>
</dbReference>
<dbReference type="SMART" id="SM00389">
    <property type="entry name" value="HOX"/>
    <property type="match status" value="1"/>
</dbReference>
<dbReference type="CDD" id="cd00086">
    <property type="entry name" value="homeodomain"/>
    <property type="match status" value="2"/>
</dbReference>
<evidence type="ECO:0000313" key="9">
    <source>
        <dbReference type="Proteomes" id="UP000827986"/>
    </source>
</evidence>
<feature type="DNA-binding region" description="Homeobox" evidence="4">
    <location>
        <begin position="111"/>
        <end position="170"/>
    </location>
</feature>
<dbReference type="Gene3D" id="1.10.10.60">
    <property type="entry name" value="Homeodomain-like"/>
    <property type="match status" value="2"/>
</dbReference>
<evidence type="ECO:0000256" key="3">
    <source>
        <dbReference type="ARBA" id="ARBA00023242"/>
    </source>
</evidence>
<evidence type="ECO:0000256" key="5">
    <source>
        <dbReference type="RuleBase" id="RU000682"/>
    </source>
</evidence>
<accession>A0A9D4BA49</accession>
<proteinExistence type="predicted"/>
<gene>
    <name evidence="8" type="ORF">KIL84_018343</name>
</gene>
<dbReference type="InterPro" id="IPR001356">
    <property type="entry name" value="HD"/>
</dbReference>
<comment type="subcellular location">
    <subcellularLocation>
        <location evidence="4 5">Nucleus</location>
    </subcellularLocation>
</comment>
<protein>
    <recommendedName>
        <fullName evidence="7">Homeobox domain-containing protein</fullName>
    </recommendedName>
</protein>
<dbReference type="GO" id="GO:0000978">
    <property type="term" value="F:RNA polymerase II cis-regulatory region sequence-specific DNA binding"/>
    <property type="evidence" value="ECO:0007669"/>
    <property type="project" value="TreeGrafter"/>
</dbReference>
<feature type="region of interest" description="Disordered" evidence="6">
    <location>
        <begin position="206"/>
        <end position="228"/>
    </location>
</feature>
<dbReference type="PROSITE" id="PS50071">
    <property type="entry name" value="HOMEOBOX_2"/>
    <property type="match status" value="1"/>
</dbReference>
<feature type="domain" description="Homeobox" evidence="7">
    <location>
        <begin position="109"/>
        <end position="169"/>
    </location>
</feature>
<dbReference type="PANTHER" id="PTHR24327:SF41">
    <property type="entry name" value="BRAIN-SPECIFIC HOMEOBOX PROTEIN"/>
    <property type="match status" value="1"/>
</dbReference>
<dbReference type="InterPro" id="IPR009057">
    <property type="entry name" value="Homeodomain-like_sf"/>
</dbReference>
<dbReference type="InterPro" id="IPR017970">
    <property type="entry name" value="Homeobox_CS"/>
</dbReference>
<feature type="compositionally biased region" description="Polar residues" evidence="6">
    <location>
        <begin position="278"/>
        <end position="293"/>
    </location>
</feature>
<keyword evidence="9" id="KW-1185">Reference proteome</keyword>
<evidence type="ECO:0000256" key="1">
    <source>
        <dbReference type="ARBA" id="ARBA00023125"/>
    </source>
</evidence>
<sequence>MDSAPELREAFAAMTPELWELIPLVLDPAHLDCTSSGGGSQPLSLGPGGSMDGRVARAGPGRHDSAGIDSREGCMALPRVPSIAAGTRVVAATSSTDPPHSQCGEQQRKWRKRKRNLYSWNQLHILESFFHREKYPNLPQAEMLSGMTGLTYQQIRIWFQNRRGKHRRLYAGDRTPGSSLCTLQMKTTLMHSGTLQSLAHPCAVAGSTEGAADPSREPNVEPGARKRNRHQYSELQLSILTFSFERQLDPAYGAIIVLAQALALTEKQVKPVFPGGESPSTVSTSQSQDKLMP</sequence>
<dbReference type="EMBL" id="JAHDVG010000463">
    <property type="protein sequence ID" value="KAH1185594.1"/>
    <property type="molecule type" value="Genomic_DNA"/>
</dbReference>
<feature type="region of interest" description="Disordered" evidence="6">
    <location>
        <begin position="271"/>
        <end position="293"/>
    </location>
</feature>
<dbReference type="GO" id="GO:0000981">
    <property type="term" value="F:DNA-binding transcription factor activity, RNA polymerase II-specific"/>
    <property type="evidence" value="ECO:0007669"/>
    <property type="project" value="InterPro"/>
</dbReference>
<dbReference type="PROSITE" id="PS00027">
    <property type="entry name" value="HOMEOBOX_1"/>
    <property type="match status" value="1"/>
</dbReference>
<comment type="caution">
    <text evidence="8">The sequence shown here is derived from an EMBL/GenBank/DDBJ whole genome shotgun (WGS) entry which is preliminary data.</text>
</comment>
<dbReference type="Pfam" id="PF00046">
    <property type="entry name" value="Homeodomain"/>
    <property type="match status" value="2"/>
</dbReference>
<keyword evidence="1 4" id="KW-0238">DNA-binding</keyword>
<evidence type="ECO:0000256" key="6">
    <source>
        <dbReference type="SAM" id="MobiDB-lite"/>
    </source>
</evidence>
<keyword evidence="3 4" id="KW-0539">Nucleus</keyword>
<name>A0A9D4BA49_9SAUR</name>
<evidence type="ECO:0000256" key="4">
    <source>
        <dbReference type="PROSITE-ProRule" id="PRU00108"/>
    </source>
</evidence>
<evidence type="ECO:0000259" key="7">
    <source>
        <dbReference type="PROSITE" id="PS50071"/>
    </source>
</evidence>
<dbReference type="InterPro" id="IPR050460">
    <property type="entry name" value="Distal-less_Homeobox_TF"/>
</dbReference>
<dbReference type="SUPFAM" id="SSF46689">
    <property type="entry name" value="Homeodomain-like"/>
    <property type="match status" value="2"/>
</dbReference>
<organism evidence="8 9">
    <name type="scientific">Mauremys mutica</name>
    <name type="common">yellowpond turtle</name>
    <dbReference type="NCBI Taxonomy" id="74926"/>
    <lineage>
        <taxon>Eukaryota</taxon>
        <taxon>Metazoa</taxon>
        <taxon>Chordata</taxon>
        <taxon>Craniata</taxon>
        <taxon>Vertebrata</taxon>
        <taxon>Euteleostomi</taxon>
        <taxon>Archelosauria</taxon>
        <taxon>Testudinata</taxon>
        <taxon>Testudines</taxon>
        <taxon>Cryptodira</taxon>
        <taxon>Durocryptodira</taxon>
        <taxon>Testudinoidea</taxon>
        <taxon>Geoemydidae</taxon>
        <taxon>Geoemydinae</taxon>
        <taxon>Mauremys</taxon>
    </lineage>
</organism>
<evidence type="ECO:0000313" key="8">
    <source>
        <dbReference type="EMBL" id="KAH1185594.1"/>
    </source>
</evidence>
<dbReference type="Proteomes" id="UP000827986">
    <property type="component" value="Unassembled WGS sequence"/>
</dbReference>
<dbReference type="AlphaFoldDB" id="A0A9D4BA49"/>
<dbReference type="PANTHER" id="PTHR24327">
    <property type="entry name" value="HOMEOBOX PROTEIN"/>
    <property type="match status" value="1"/>
</dbReference>
<keyword evidence="2 4" id="KW-0371">Homeobox</keyword>
<reference evidence="8" key="1">
    <citation type="submission" date="2021-09" db="EMBL/GenBank/DDBJ databases">
        <title>The genome of Mauremys mutica provides insights into the evolution of semi-aquatic lifestyle.</title>
        <authorList>
            <person name="Gong S."/>
            <person name="Gao Y."/>
        </authorList>
    </citation>
    <scope>NUCLEOTIDE SEQUENCE</scope>
    <source>
        <strain evidence="8">MM-2020</strain>
        <tissue evidence="8">Muscle</tissue>
    </source>
</reference>